<reference evidence="3" key="1">
    <citation type="submission" date="2020-03" db="EMBL/GenBank/DDBJ databases">
        <title>The deep terrestrial virosphere.</title>
        <authorList>
            <person name="Holmfeldt K."/>
            <person name="Nilsson E."/>
            <person name="Simone D."/>
            <person name="Lopez-Fernandez M."/>
            <person name="Wu X."/>
            <person name="de Brujin I."/>
            <person name="Lundin D."/>
            <person name="Andersson A."/>
            <person name="Bertilsson S."/>
            <person name="Dopson M."/>
        </authorList>
    </citation>
    <scope>NUCLEOTIDE SEQUENCE</scope>
    <source>
        <strain evidence="2">MM171A00157</strain>
        <strain evidence="3">MM171B00143</strain>
    </source>
</reference>
<accession>A0A6M3MBV2</accession>
<feature type="region of interest" description="Disordered" evidence="1">
    <location>
        <begin position="1"/>
        <end position="28"/>
    </location>
</feature>
<evidence type="ECO:0000256" key="1">
    <source>
        <dbReference type="SAM" id="MobiDB-lite"/>
    </source>
</evidence>
<dbReference type="EMBL" id="MT143894">
    <property type="protein sequence ID" value="QJB05044.1"/>
    <property type="molecule type" value="Genomic_DNA"/>
</dbReference>
<dbReference type="EMBL" id="MT143702">
    <property type="protein sequence ID" value="QJB00886.1"/>
    <property type="molecule type" value="Genomic_DNA"/>
</dbReference>
<sequence length="81" mass="9342">MGAIPRGFSMNALARGQRRRESSLPADNTTLEEAIQQQLEGHDETTVQAFIDYCDDRIDDFLEHEANRRREHAEEIRRDAA</sequence>
<proteinExistence type="predicted"/>
<organism evidence="3">
    <name type="scientific">viral metagenome</name>
    <dbReference type="NCBI Taxonomy" id="1070528"/>
    <lineage>
        <taxon>unclassified sequences</taxon>
        <taxon>metagenomes</taxon>
        <taxon>organismal metagenomes</taxon>
    </lineage>
</organism>
<dbReference type="AlphaFoldDB" id="A0A6M3MBV2"/>
<gene>
    <name evidence="2" type="ORF">MM171A00157_0055</name>
    <name evidence="3" type="ORF">MM171B00143_0015</name>
</gene>
<evidence type="ECO:0000313" key="3">
    <source>
        <dbReference type="EMBL" id="QJB05044.1"/>
    </source>
</evidence>
<evidence type="ECO:0000313" key="2">
    <source>
        <dbReference type="EMBL" id="QJB00886.1"/>
    </source>
</evidence>
<protein>
    <submittedName>
        <fullName evidence="3">Uncharacterized protein</fullName>
    </submittedName>
</protein>
<name>A0A6M3MBV2_9ZZZZ</name>